<dbReference type="GO" id="GO:0051075">
    <property type="term" value="F:S-adenosylmethionine:tRNA ribosyltransferase-isomerase activity"/>
    <property type="evidence" value="ECO:0007669"/>
    <property type="project" value="UniProtKB-EC"/>
</dbReference>
<name>A0A1B1RXG2_9BACL</name>
<dbReference type="HAMAP" id="MF_00113">
    <property type="entry name" value="QueA"/>
    <property type="match status" value="1"/>
</dbReference>
<evidence type="ECO:0000256" key="2">
    <source>
        <dbReference type="ARBA" id="ARBA00004691"/>
    </source>
</evidence>
<dbReference type="Gene3D" id="3.40.1780.10">
    <property type="entry name" value="QueA-like"/>
    <property type="match status" value="1"/>
</dbReference>
<evidence type="ECO:0000256" key="9">
    <source>
        <dbReference type="ARBA" id="ARBA00061210"/>
    </source>
</evidence>
<keyword evidence="6 13" id="KW-0949">S-adenosyl-L-methionine</keyword>
<evidence type="ECO:0000256" key="12">
    <source>
        <dbReference type="ARBA" id="ARBA00076160"/>
    </source>
</evidence>
<evidence type="ECO:0000256" key="1">
    <source>
        <dbReference type="ARBA" id="ARBA00004496"/>
    </source>
</evidence>
<dbReference type="InterPro" id="IPR042119">
    <property type="entry name" value="QueA_dom2"/>
</dbReference>
<proteinExistence type="inferred from homology"/>
<protein>
    <recommendedName>
        <fullName evidence="11 13">S-adenosylmethionine:tRNA ribosyltransferase-isomerase</fullName>
        <ecNumber evidence="10 13">2.4.99.17</ecNumber>
    </recommendedName>
    <alternativeName>
        <fullName evidence="12 13">Queuosine biosynthesis protein QueA</fullName>
    </alternativeName>
</protein>
<dbReference type="PANTHER" id="PTHR30307:SF0">
    <property type="entry name" value="S-ADENOSYLMETHIONINE:TRNA RIBOSYLTRANSFERASE-ISOMERASE"/>
    <property type="match status" value="1"/>
</dbReference>
<keyword evidence="4 13" id="KW-0963">Cytoplasm</keyword>
<sequence length="360" mass="40588">MTKQTTPNTTLNIQDYDFDLPEELIAQTPLLDRTSSRLLVMNKETGETSHRHFRDIIDYLHKGDTLVLNDTRVLPARLMGVKEDTGANIELLLLKQVEDDVWETLAKPAKKVKVGTIVSFGDGLLRAECTGILDHGGRHFKMIYDGIFYELLDQLGEMPLPPYIRGKLEDQNRYQTVFAKERGSAAAPTAGLHFTDELLTQIRDKGVNIAFITLHVGLGTFRPVSVESIEDHDMHSEFYRITQETAELINGTKQNGGRIVSVGTTSTRTLESVAQKFNGKLQEDSGWTDIFIFPGYEFKAVDGLITNFHLPKSTLVMLVSALSSRERILNAYTQAVDEQYRFFSFGDAMFIEPQKKETHP</sequence>
<dbReference type="Proteomes" id="UP000053354">
    <property type="component" value="Chromosome"/>
</dbReference>
<evidence type="ECO:0000256" key="3">
    <source>
        <dbReference type="ARBA" id="ARBA00011245"/>
    </source>
</evidence>
<dbReference type="EMBL" id="CP016540">
    <property type="protein sequence ID" value="ANU25622.1"/>
    <property type="molecule type" value="Genomic_DNA"/>
</dbReference>
<comment type="function">
    <text evidence="13">Transfers and isomerizes the ribose moiety from AdoMet to the 7-aminomethyl group of 7-deazaguanine (preQ1-tRNA) to give epoxyqueuosine (oQ-tRNA).</text>
</comment>
<evidence type="ECO:0000256" key="7">
    <source>
        <dbReference type="ARBA" id="ARBA00022785"/>
    </source>
</evidence>
<reference evidence="14" key="1">
    <citation type="submission" date="2016-10" db="EMBL/GenBank/DDBJ databases">
        <authorList>
            <person name="See-Too W.S."/>
        </authorList>
    </citation>
    <scope>NUCLEOTIDE SEQUENCE</scope>
    <source>
        <strain evidence="14">L10.15</strain>
    </source>
</reference>
<accession>A0A1B1RXG2</accession>
<gene>
    <name evidence="13" type="primary">queA</name>
    <name evidence="14" type="ORF">I858_000835</name>
</gene>
<organism evidence="14 15">
    <name type="scientific">Planococcus versutus</name>
    <dbReference type="NCBI Taxonomy" id="1302659"/>
    <lineage>
        <taxon>Bacteria</taxon>
        <taxon>Bacillati</taxon>
        <taxon>Bacillota</taxon>
        <taxon>Bacilli</taxon>
        <taxon>Bacillales</taxon>
        <taxon>Caryophanaceae</taxon>
        <taxon>Planococcus</taxon>
    </lineage>
</organism>
<evidence type="ECO:0000256" key="6">
    <source>
        <dbReference type="ARBA" id="ARBA00022691"/>
    </source>
</evidence>
<dbReference type="EC" id="2.4.99.17" evidence="10 13"/>
<dbReference type="RefSeq" id="WP_065524203.1">
    <property type="nucleotide sequence ID" value="NZ_CP016540.2"/>
</dbReference>
<dbReference type="GO" id="GO:0005737">
    <property type="term" value="C:cytoplasm"/>
    <property type="evidence" value="ECO:0007669"/>
    <property type="project" value="UniProtKB-SubCell"/>
</dbReference>
<dbReference type="STRING" id="1302659.I858_000835"/>
<keyword evidence="7 13" id="KW-0671">Queuosine biosynthesis</keyword>
<comment type="subunit">
    <text evidence="3 13">Monomer.</text>
</comment>
<dbReference type="GO" id="GO:0008616">
    <property type="term" value="P:tRNA queuosine(34) biosynthetic process"/>
    <property type="evidence" value="ECO:0007669"/>
    <property type="project" value="UniProtKB-UniRule"/>
</dbReference>
<keyword evidence="5 13" id="KW-0808">Transferase</keyword>
<dbReference type="InterPro" id="IPR036100">
    <property type="entry name" value="QueA_sf"/>
</dbReference>
<dbReference type="InterPro" id="IPR042118">
    <property type="entry name" value="QueA_dom1"/>
</dbReference>
<evidence type="ECO:0000256" key="4">
    <source>
        <dbReference type="ARBA" id="ARBA00022490"/>
    </source>
</evidence>
<evidence type="ECO:0000313" key="15">
    <source>
        <dbReference type="Proteomes" id="UP000053354"/>
    </source>
</evidence>
<evidence type="ECO:0000313" key="14">
    <source>
        <dbReference type="EMBL" id="ANU25622.1"/>
    </source>
</evidence>
<dbReference type="FunFam" id="2.40.10.240:FF:000002">
    <property type="entry name" value="S-adenosylmethionine:tRNA ribosyltransferase-isomerase"/>
    <property type="match status" value="1"/>
</dbReference>
<dbReference type="PANTHER" id="PTHR30307">
    <property type="entry name" value="S-ADENOSYLMETHIONINE:TRNA RIBOSYLTRANSFERASE-ISOMERASE"/>
    <property type="match status" value="1"/>
</dbReference>
<dbReference type="NCBIfam" id="TIGR00113">
    <property type="entry name" value="queA"/>
    <property type="match status" value="1"/>
</dbReference>
<comment type="subcellular location">
    <subcellularLocation>
        <location evidence="1 13">Cytoplasm</location>
    </subcellularLocation>
</comment>
<dbReference type="FunFam" id="3.40.1780.10:FF:000001">
    <property type="entry name" value="S-adenosylmethionine:tRNA ribosyltransferase-isomerase"/>
    <property type="match status" value="1"/>
</dbReference>
<evidence type="ECO:0000256" key="11">
    <source>
        <dbReference type="ARBA" id="ARBA00069325"/>
    </source>
</evidence>
<dbReference type="Gene3D" id="2.40.10.240">
    <property type="entry name" value="QueA-like"/>
    <property type="match status" value="1"/>
</dbReference>
<comment type="similarity">
    <text evidence="9 13">Belongs to the QueA family.</text>
</comment>
<dbReference type="InterPro" id="IPR003699">
    <property type="entry name" value="QueA"/>
</dbReference>
<comment type="catalytic activity">
    <reaction evidence="8 13">
        <text>7-aminomethyl-7-carbaguanosine(34) in tRNA + S-adenosyl-L-methionine = epoxyqueuosine(34) in tRNA + adenine + L-methionine + 2 H(+)</text>
        <dbReference type="Rhea" id="RHEA:32155"/>
        <dbReference type="Rhea" id="RHEA-COMP:10342"/>
        <dbReference type="Rhea" id="RHEA-COMP:18582"/>
        <dbReference type="ChEBI" id="CHEBI:15378"/>
        <dbReference type="ChEBI" id="CHEBI:16708"/>
        <dbReference type="ChEBI" id="CHEBI:57844"/>
        <dbReference type="ChEBI" id="CHEBI:59789"/>
        <dbReference type="ChEBI" id="CHEBI:82833"/>
        <dbReference type="ChEBI" id="CHEBI:194443"/>
        <dbReference type="EC" id="2.4.99.17"/>
    </reaction>
</comment>
<dbReference type="AlphaFoldDB" id="A0A1B1RXG2"/>
<dbReference type="Pfam" id="PF02547">
    <property type="entry name" value="Queuosine_synth"/>
    <property type="match status" value="1"/>
</dbReference>
<keyword evidence="15" id="KW-1185">Reference proteome</keyword>
<dbReference type="SUPFAM" id="SSF111337">
    <property type="entry name" value="QueA-like"/>
    <property type="match status" value="1"/>
</dbReference>
<evidence type="ECO:0000256" key="8">
    <source>
        <dbReference type="ARBA" id="ARBA00052751"/>
    </source>
</evidence>
<evidence type="ECO:0000256" key="13">
    <source>
        <dbReference type="HAMAP-Rule" id="MF_00113"/>
    </source>
</evidence>
<dbReference type="UniPathway" id="UPA00392"/>
<comment type="pathway">
    <text evidence="2 13">tRNA modification; tRNA-queuosine biosynthesis.</text>
</comment>
<dbReference type="NCBIfam" id="NF001140">
    <property type="entry name" value="PRK00147.1"/>
    <property type="match status" value="1"/>
</dbReference>
<dbReference type="OrthoDB" id="9805933at2"/>
<evidence type="ECO:0000256" key="10">
    <source>
        <dbReference type="ARBA" id="ARBA00066503"/>
    </source>
</evidence>
<dbReference type="KEGG" id="pll:I858_000835"/>
<evidence type="ECO:0000256" key="5">
    <source>
        <dbReference type="ARBA" id="ARBA00022679"/>
    </source>
</evidence>